<dbReference type="EMBL" id="UZAG01016696">
    <property type="protein sequence ID" value="VDO30125.1"/>
    <property type="molecule type" value="Genomic_DNA"/>
</dbReference>
<sequence>MVDELKWLSLSNDKVIETQKNGPLTQKLSKIVAIAKEELKSAGHDEIATKQQGTLLYHVGTRLKPQCQQHTSLVIRHIMNENIRTEQQLVAAIEYLLSNVMKEIDEKKFLDACGVGIVITADQIQNQVSIRRYYWSNRYLLKALEKFFISSLYTKAFCYNKNCFVIKHFLFFTRCCIVDCWIDFCFLLTLRNIGIRISL</sequence>
<reference evidence="4" key="1">
    <citation type="submission" date="2017-02" db="UniProtKB">
        <authorList>
            <consortium name="WormBaseParasite"/>
        </authorList>
    </citation>
    <scope>IDENTIFICATION</scope>
</reference>
<reference evidence="2 3" key="2">
    <citation type="submission" date="2018-11" db="EMBL/GenBank/DDBJ databases">
        <authorList>
            <consortium name="Pathogen Informatics"/>
        </authorList>
    </citation>
    <scope>NUCLEOTIDE SEQUENCE [LARGE SCALE GENOMIC DNA]</scope>
</reference>
<evidence type="ECO:0000259" key="1">
    <source>
        <dbReference type="Pfam" id="PF04558"/>
    </source>
</evidence>
<evidence type="ECO:0000313" key="4">
    <source>
        <dbReference type="WBParaSite" id="BTMF_0001094101-mRNA-1"/>
    </source>
</evidence>
<dbReference type="GO" id="GO:0005524">
    <property type="term" value="F:ATP binding"/>
    <property type="evidence" value="ECO:0007669"/>
    <property type="project" value="InterPro"/>
</dbReference>
<name>A0A0R3QT89_9BILA</name>
<dbReference type="FunFam" id="1.10.8.1290:FF:000002">
    <property type="entry name" value="Glutamine--tRNA ligase cytoplasmic"/>
    <property type="match status" value="1"/>
</dbReference>
<dbReference type="STRING" id="42155.A0A0R3QT89"/>
<protein>
    <submittedName>
        <fullName evidence="4">tRNA_synt_1c_R1 domain-containing protein</fullName>
    </submittedName>
</protein>
<dbReference type="GO" id="GO:0005737">
    <property type="term" value="C:cytoplasm"/>
    <property type="evidence" value="ECO:0007669"/>
    <property type="project" value="InterPro"/>
</dbReference>
<dbReference type="GO" id="GO:0006418">
    <property type="term" value="P:tRNA aminoacylation for protein translation"/>
    <property type="evidence" value="ECO:0007669"/>
    <property type="project" value="InterPro"/>
</dbReference>
<dbReference type="AlphaFoldDB" id="A0A0R3QT89"/>
<evidence type="ECO:0000313" key="3">
    <source>
        <dbReference type="Proteomes" id="UP000280834"/>
    </source>
</evidence>
<dbReference type="Proteomes" id="UP000280834">
    <property type="component" value="Unassembled WGS sequence"/>
</dbReference>
<dbReference type="InterPro" id="IPR007639">
    <property type="entry name" value="Gln-tRNA-synth_Ib_RNA-bd_N"/>
</dbReference>
<dbReference type="InterPro" id="IPR042558">
    <property type="entry name" value="Gln-tRNA-synth_Ib_RNA-bd_N_1"/>
</dbReference>
<gene>
    <name evidence="2" type="ORF">BTMF_LOCUS8975</name>
</gene>
<dbReference type="Gene3D" id="1.10.8.1290">
    <property type="entry name" value="Glutaminyl-tRNA synthetase, non-specific RNA binding region part 1, domain 1"/>
    <property type="match status" value="1"/>
</dbReference>
<organism evidence="4">
    <name type="scientific">Brugia timori</name>
    <dbReference type="NCBI Taxonomy" id="42155"/>
    <lineage>
        <taxon>Eukaryota</taxon>
        <taxon>Metazoa</taxon>
        <taxon>Ecdysozoa</taxon>
        <taxon>Nematoda</taxon>
        <taxon>Chromadorea</taxon>
        <taxon>Rhabditida</taxon>
        <taxon>Spirurina</taxon>
        <taxon>Spiruromorpha</taxon>
        <taxon>Filarioidea</taxon>
        <taxon>Onchocercidae</taxon>
        <taxon>Brugia</taxon>
    </lineage>
</organism>
<dbReference type="GO" id="GO:0004812">
    <property type="term" value="F:aminoacyl-tRNA ligase activity"/>
    <property type="evidence" value="ECO:0007669"/>
    <property type="project" value="InterPro"/>
</dbReference>
<accession>A0A0R3QT89</accession>
<keyword evidence="3" id="KW-1185">Reference proteome</keyword>
<dbReference type="Pfam" id="PF04558">
    <property type="entry name" value="tRNA_synt_1c_R1"/>
    <property type="match status" value="1"/>
</dbReference>
<feature type="domain" description="Glutaminyl-tRNA synthetase class Ib non-specific RNA-binding" evidence="1">
    <location>
        <begin position="3"/>
        <end position="129"/>
    </location>
</feature>
<evidence type="ECO:0000313" key="2">
    <source>
        <dbReference type="EMBL" id="VDO30125.1"/>
    </source>
</evidence>
<dbReference type="WBParaSite" id="BTMF_0001094101-mRNA-1">
    <property type="protein sequence ID" value="BTMF_0001094101-mRNA-1"/>
    <property type="gene ID" value="BTMF_0001094101"/>
</dbReference>
<proteinExistence type="predicted"/>